<organism evidence="1 2">
    <name type="scientific">Rhizophagus irregularis (strain DAOM 181602 / DAOM 197198 / MUCL 43194)</name>
    <name type="common">Arbuscular mycorrhizal fungus</name>
    <name type="synonym">Glomus intraradices</name>
    <dbReference type="NCBI Taxonomy" id="747089"/>
    <lineage>
        <taxon>Eukaryota</taxon>
        <taxon>Fungi</taxon>
        <taxon>Fungi incertae sedis</taxon>
        <taxon>Mucoromycota</taxon>
        <taxon>Glomeromycotina</taxon>
        <taxon>Glomeromycetes</taxon>
        <taxon>Glomerales</taxon>
        <taxon>Glomeraceae</taxon>
        <taxon>Rhizophagus</taxon>
    </lineage>
</organism>
<reference evidence="1 2" key="2">
    <citation type="journal article" date="2018" name="New Phytol.">
        <title>High intraspecific genome diversity in the model arbuscular mycorrhizal symbiont Rhizophagus irregularis.</title>
        <authorList>
            <person name="Chen E.C.H."/>
            <person name="Morin E."/>
            <person name="Beaudet D."/>
            <person name="Noel J."/>
            <person name="Yildirir G."/>
            <person name="Ndikumana S."/>
            <person name="Charron P."/>
            <person name="St-Onge C."/>
            <person name="Giorgi J."/>
            <person name="Kruger M."/>
            <person name="Marton T."/>
            <person name="Ropars J."/>
            <person name="Grigoriev I.V."/>
            <person name="Hainaut M."/>
            <person name="Henrissat B."/>
            <person name="Roux C."/>
            <person name="Martin F."/>
            <person name="Corradi N."/>
        </authorList>
    </citation>
    <scope>NUCLEOTIDE SEQUENCE [LARGE SCALE GENOMIC DNA]</scope>
    <source>
        <strain evidence="1 2">DAOM 197198</strain>
    </source>
</reference>
<sequence>MVRQRMNCNAPPFSPTDYDFIMQREEANRIAWNQPIADISAGSERVVSDRSAIMPSAKIGGVSGITSSPHDLPLKKNSRKKKLSKTSVAFTETDNTINHTPSNDNISKMGSELEKVLKKMDDIGNSIP</sequence>
<dbReference type="EMBL" id="AUPC02000099">
    <property type="protein sequence ID" value="POG72194.1"/>
    <property type="molecule type" value="Genomic_DNA"/>
</dbReference>
<proteinExistence type="predicted"/>
<keyword evidence="2" id="KW-1185">Reference proteome</keyword>
<reference evidence="1 2" key="1">
    <citation type="journal article" date="2013" name="Proc. Natl. Acad. Sci. U.S.A.">
        <title>Genome of an arbuscular mycorrhizal fungus provides insight into the oldest plant symbiosis.</title>
        <authorList>
            <person name="Tisserant E."/>
            <person name="Malbreil M."/>
            <person name="Kuo A."/>
            <person name="Kohler A."/>
            <person name="Symeonidi A."/>
            <person name="Balestrini R."/>
            <person name="Charron P."/>
            <person name="Duensing N."/>
            <person name="Frei Dit Frey N."/>
            <person name="Gianinazzi-Pearson V."/>
            <person name="Gilbert L.B."/>
            <person name="Handa Y."/>
            <person name="Herr J.R."/>
            <person name="Hijri M."/>
            <person name="Koul R."/>
            <person name="Kawaguchi M."/>
            <person name="Krajinski F."/>
            <person name="Lammers P.J."/>
            <person name="Masclaux F.G."/>
            <person name="Murat C."/>
            <person name="Morin E."/>
            <person name="Ndikumana S."/>
            <person name="Pagni M."/>
            <person name="Petitpierre D."/>
            <person name="Requena N."/>
            <person name="Rosikiewicz P."/>
            <person name="Riley R."/>
            <person name="Saito K."/>
            <person name="San Clemente H."/>
            <person name="Shapiro H."/>
            <person name="van Tuinen D."/>
            <person name="Becard G."/>
            <person name="Bonfante P."/>
            <person name="Paszkowski U."/>
            <person name="Shachar-Hill Y.Y."/>
            <person name="Tuskan G.A."/>
            <person name="Young P.W."/>
            <person name="Sanders I.R."/>
            <person name="Henrissat B."/>
            <person name="Rensing S.A."/>
            <person name="Grigoriev I.V."/>
            <person name="Corradi N."/>
            <person name="Roux C."/>
            <person name="Martin F."/>
        </authorList>
    </citation>
    <scope>NUCLEOTIDE SEQUENCE [LARGE SCALE GENOMIC DNA]</scope>
    <source>
        <strain evidence="1 2">DAOM 197198</strain>
    </source>
</reference>
<name>A0A2H5RZF0_RHIID</name>
<evidence type="ECO:0000313" key="2">
    <source>
        <dbReference type="Proteomes" id="UP000018888"/>
    </source>
</evidence>
<evidence type="ECO:0000313" key="1">
    <source>
        <dbReference type="EMBL" id="POG72194.1"/>
    </source>
</evidence>
<dbReference type="VEuPathDB" id="FungiDB:RhiirFUN_011966"/>
<comment type="caution">
    <text evidence="1">The sequence shown here is derived from an EMBL/GenBank/DDBJ whole genome shotgun (WGS) entry which is preliminary data.</text>
</comment>
<dbReference type="Proteomes" id="UP000018888">
    <property type="component" value="Unassembled WGS sequence"/>
</dbReference>
<gene>
    <name evidence="1" type="ORF">GLOIN_2v1774042</name>
</gene>
<accession>A0A2H5RZF0</accession>
<dbReference type="AlphaFoldDB" id="A0A2H5RZF0"/>
<protein>
    <submittedName>
        <fullName evidence="1">Uncharacterized protein</fullName>
    </submittedName>
</protein>